<keyword evidence="2" id="KW-0597">Phosphoprotein</keyword>
<dbReference type="GO" id="GO:0000976">
    <property type="term" value="F:transcription cis-regulatory region binding"/>
    <property type="evidence" value="ECO:0007669"/>
    <property type="project" value="TreeGrafter"/>
</dbReference>
<dbReference type="PANTHER" id="PTHR48111:SF50">
    <property type="entry name" value="KDP OPERON TRANSCRIPTIONAL REGULATORY PROTEIN KDPE"/>
    <property type="match status" value="1"/>
</dbReference>
<dbReference type="Gene3D" id="1.10.10.10">
    <property type="entry name" value="Winged helix-like DNA-binding domain superfamily/Winged helix DNA-binding domain"/>
    <property type="match status" value="1"/>
</dbReference>
<dbReference type="Gene3D" id="3.40.50.2300">
    <property type="match status" value="1"/>
</dbReference>
<comment type="caution">
    <text evidence="6">The sequence shown here is derived from an EMBL/GenBank/DDBJ whole genome shotgun (WGS) entry which is preliminary data.</text>
</comment>
<sequence>MKPRTILVVDDETQIRVLLRATLVRAGYGVVEAATARAALASLDIDKPEAVLLDLGLPDRDGLELLPLIRAKTQAPVLVISARGETEQKVAALDLGANDYVTKPFDTEELLARVRSALRQGEAREGIALPIVAGDVSIDLHAREIRRGGAEVHLTPREYGVVAELAKHPGRIVTHAALLTNVWGPGYRDNIEYLRVVMRNLRLKLEADASRPVLLVNELGVGYRLRVPEMASR</sequence>
<dbReference type="AlphaFoldDB" id="A0A552UIC2"/>
<dbReference type="OrthoDB" id="9802426at2"/>
<evidence type="ECO:0000256" key="3">
    <source>
        <dbReference type="PROSITE-ProRule" id="PRU01091"/>
    </source>
</evidence>
<organism evidence="6 7">
    <name type="scientific">Glacieibacterium frigidum</name>
    <dbReference type="NCBI Taxonomy" id="2593303"/>
    <lineage>
        <taxon>Bacteria</taxon>
        <taxon>Pseudomonadati</taxon>
        <taxon>Pseudomonadota</taxon>
        <taxon>Alphaproteobacteria</taxon>
        <taxon>Sphingomonadales</taxon>
        <taxon>Sphingosinicellaceae</taxon>
        <taxon>Glacieibacterium</taxon>
    </lineage>
</organism>
<dbReference type="EMBL" id="VJWA01000001">
    <property type="protein sequence ID" value="TRW17940.1"/>
    <property type="molecule type" value="Genomic_DNA"/>
</dbReference>
<dbReference type="InterPro" id="IPR001789">
    <property type="entry name" value="Sig_transdc_resp-reg_receiver"/>
</dbReference>
<dbReference type="SUPFAM" id="SSF52172">
    <property type="entry name" value="CheY-like"/>
    <property type="match status" value="1"/>
</dbReference>
<dbReference type="GO" id="GO:0032993">
    <property type="term" value="C:protein-DNA complex"/>
    <property type="evidence" value="ECO:0007669"/>
    <property type="project" value="TreeGrafter"/>
</dbReference>
<keyword evidence="1 3" id="KW-0238">DNA-binding</keyword>
<evidence type="ECO:0000313" key="6">
    <source>
        <dbReference type="EMBL" id="TRW17940.1"/>
    </source>
</evidence>
<accession>A0A552UIC2</accession>
<protein>
    <submittedName>
        <fullName evidence="6">Response regulator transcription factor</fullName>
    </submittedName>
</protein>
<keyword evidence="7" id="KW-1185">Reference proteome</keyword>
<evidence type="ECO:0000256" key="1">
    <source>
        <dbReference type="ARBA" id="ARBA00023125"/>
    </source>
</evidence>
<feature type="domain" description="Response regulatory" evidence="4">
    <location>
        <begin position="5"/>
        <end position="118"/>
    </location>
</feature>
<proteinExistence type="predicted"/>
<feature type="domain" description="OmpR/PhoB-type" evidence="5">
    <location>
        <begin position="128"/>
        <end position="227"/>
    </location>
</feature>
<dbReference type="Pfam" id="PF00486">
    <property type="entry name" value="Trans_reg_C"/>
    <property type="match status" value="1"/>
</dbReference>
<dbReference type="SMART" id="SM00862">
    <property type="entry name" value="Trans_reg_C"/>
    <property type="match status" value="1"/>
</dbReference>
<dbReference type="Proteomes" id="UP000317894">
    <property type="component" value="Unassembled WGS sequence"/>
</dbReference>
<dbReference type="InterPro" id="IPR001867">
    <property type="entry name" value="OmpR/PhoB-type_DNA-bd"/>
</dbReference>
<evidence type="ECO:0000256" key="2">
    <source>
        <dbReference type="PROSITE-ProRule" id="PRU00169"/>
    </source>
</evidence>
<dbReference type="InterPro" id="IPR011006">
    <property type="entry name" value="CheY-like_superfamily"/>
</dbReference>
<dbReference type="Pfam" id="PF00072">
    <property type="entry name" value="Response_reg"/>
    <property type="match status" value="1"/>
</dbReference>
<gene>
    <name evidence="6" type="ORF">FMM06_07395</name>
</gene>
<dbReference type="InterPro" id="IPR036388">
    <property type="entry name" value="WH-like_DNA-bd_sf"/>
</dbReference>
<feature type="DNA-binding region" description="OmpR/PhoB-type" evidence="3">
    <location>
        <begin position="128"/>
        <end position="227"/>
    </location>
</feature>
<dbReference type="PROSITE" id="PS51755">
    <property type="entry name" value="OMPR_PHOB"/>
    <property type="match status" value="1"/>
</dbReference>
<dbReference type="PANTHER" id="PTHR48111">
    <property type="entry name" value="REGULATOR OF RPOS"/>
    <property type="match status" value="1"/>
</dbReference>
<dbReference type="InterPro" id="IPR039420">
    <property type="entry name" value="WalR-like"/>
</dbReference>
<dbReference type="GO" id="GO:0006355">
    <property type="term" value="P:regulation of DNA-templated transcription"/>
    <property type="evidence" value="ECO:0007669"/>
    <property type="project" value="InterPro"/>
</dbReference>
<feature type="modified residue" description="4-aspartylphosphate" evidence="2">
    <location>
        <position position="54"/>
    </location>
</feature>
<name>A0A552UIC2_9SPHN</name>
<dbReference type="Gene3D" id="6.10.250.690">
    <property type="match status" value="1"/>
</dbReference>
<dbReference type="CDD" id="cd00383">
    <property type="entry name" value="trans_reg_C"/>
    <property type="match status" value="1"/>
</dbReference>
<evidence type="ECO:0000259" key="4">
    <source>
        <dbReference type="PROSITE" id="PS50110"/>
    </source>
</evidence>
<reference evidence="6 7" key="1">
    <citation type="submission" date="2019-07" db="EMBL/GenBank/DDBJ databases">
        <title>Novel species isolated from glacier.</title>
        <authorList>
            <person name="Liu Q."/>
            <person name="Xin Y.-H."/>
        </authorList>
    </citation>
    <scope>NUCLEOTIDE SEQUENCE [LARGE SCALE GENOMIC DNA]</scope>
    <source>
        <strain evidence="6 7">LB1R16</strain>
    </source>
</reference>
<dbReference type="SMART" id="SM00448">
    <property type="entry name" value="REC"/>
    <property type="match status" value="1"/>
</dbReference>
<dbReference type="RefSeq" id="WP_144236634.1">
    <property type="nucleotide sequence ID" value="NZ_VJWA01000001.1"/>
</dbReference>
<evidence type="ECO:0000313" key="7">
    <source>
        <dbReference type="Proteomes" id="UP000317894"/>
    </source>
</evidence>
<evidence type="ECO:0000259" key="5">
    <source>
        <dbReference type="PROSITE" id="PS51755"/>
    </source>
</evidence>
<dbReference type="GO" id="GO:0005829">
    <property type="term" value="C:cytosol"/>
    <property type="evidence" value="ECO:0007669"/>
    <property type="project" value="TreeGrafter"/>
</dbReference>
<dbReference type="GO" id="GO:0000156">
    <property type="term" value="F:phosphorelay response regulator activity"/>
    <property type="evidence" value="ECO:0007669"/>
    <property type="project" value="TreeGrafter"/>
</dbReference>
<dbReference type="PROSITE" id="PS50110">
    <property type="entry name" value="RESPONSE_REGULATORY"/>
    <property type="match status" value="1"/>
</dbReference>